<name>A0A285VK84_9MICO</name>
<accession>A0A285VK84</accession>
<feature type="active site" evidence="5">
    <location>
        <position position="151"/>
    </location>
</feature>
<dbReference type="GO" id="GO:0005975">
    <property type="term" value="P:carbohydrate metabolic process"/>
    <property type="evidence" value="ECO:0007669"/>
    <property type="project" value="InterPro"/>
</dbReference>
<dbReference type="GO" id="GO:0030246">
    <property type="term" value="F:carbohydrate binding"/>
    <property type="evidence" value="ECO:0007669"/>
    <property type="project" value="UniProtKB-UniRule"/>
</dbReference>
<dbReference type="Pfam" id="PF01263">
    <property type="entry name" value="Aldose_epim"/>
    <property type="match status" value="1"/>
</dbReference>
<evidence type="ECO:0000256" key="5">
    <source>
        <dbReference type="PIRSR" id="PIRSR016020-1"/>
    </source>
</evidence>
<gene>
    <name evidence="6" type="ORF">SAMN05421879_103103</name>
</gene>
<reference evidence="7" key="1">
    <citation type="submission" date="2017-08" db="EMBL/GenBank/DDBJ databases">
        <authorList>
            <person name="Varghese N."/>
            <person name="Submissions S."/>
        </authorList>
    </citation>
    <scope>NUCLEOTIDE SEQUENCE [LARGE SCALE GENOMIC DNA]</scope>
    <source>
        <strain evidence="7">USBA17B2</strain>
    </source>
</reference>
<dbReference type="EC" id="5.1.3.15" evidence="4"/>
<dbReference type="AlphaFoldDB" id="A0A285VK84"/>
<sequence>MTTLTPRVHDADGSRLVAYDLGATLAEWDLDGEPVLWLSDRAVLDGSAPLRGGIPICFPWFAAGPEGDRSPSHGLVRTATWRSAEPADEEVWAWEVGSADVSGAERLTGPFELRYAVGLRPGREAMGRELLVALAVTNPADAPLTVEAALHTYLAVEDVRATRVLGLDGVEYYDKVDGVRRVQRGPLTFTGETDRVYDSGAEAGIVVDDGSRQLHLRPAGATQAVVWNPWAERCAEVADLADDAWQRFVCVETAATAHRSLTVPPGGTSTLSCTFAARPRSTT</sequence>
<dbReference type="GO" id="GO:0005737">
    <property type="term" value="C:cytoplasm"/>
    <property type="evidence" value="ECO:0007669"/>
    <property type="project" value="TreeGrafter"/>
</dbReference>
<protein>
    <recommendedName>
        <fullName evidence="4">Putative glucose-6-phosphate 1-epimerase</fullName>
        <ecNumber evidence="4">5.1.3.15</ecNumber>
    </recommendedName>
</protein>
<dbReference type="InterPro" id="IPR014718">
    <property type="entry name" value="GH-type_carb-bd"/>
</dbReference>
<evidence type="ECO:0000256" key="1">
    <source>
        <dbReference type="ARBA" id="ARBA00001096"/>
    </source>
</evidence>
<evidence type="ECO:0000313" key="6">
    <source>
        <dbReference type="EMBL" id="SOC54393.1"/>
    </source>
</evidence>
<dbReference type="InterPro" id="IPR008183">
    <property type="entry name" value="Aldose_1/G6P_1-epimerase"/>
</dbReference>
<dbReference type="RefSeq" id="WP_097187464.1">
    <property type="nucleotide sequence ID" value="NZ_OBQK01000003.1"/>
</dbReference>
<comment type="similarity">
    <text evidence="2 4">Belongs to the glucose-6-phosphate 1-epimerase family.</text>
</comment>
<dbReference type="PANTHER" id="PTHR11122">
    <property type="entry name" value="APOSPORY-ASSOCIATED PROTEIN C-RELATED"/>
    <property type="match status" value="1"/>
</dbReference>
<dbReference type="Proteomes" id="UP000219688">
    <property type="component" value="Unassembled WGS sequence"/>
</dbReference>
<dbReference type="Gene3D" id="2.70.98.10">
    <property type="match status" value="1"/>
</dbReference>
<dbReference type="PIRSF" id="PIRSF016020">
    <property type="entry name" value="PHexose_mutarotase"/>
    <property type="match status" value="1"/>
</dbReference>
<evidence type="ECO:0000256" key="4">
    <source>
        <dbReference type="PIRNR" id="PIRNR016020"/>
    </source>
</evidence>
<evidence type="ECO:0000256" key="3">
    <source>
        <dbReference type="ARBA" id="ARBA00023235"/>
    </source>
</evidence>
<dbReference type="CDD" id="cd09020">
    <property type="entry name" value="D-hex-6-P-epi_like"/>
    <property type="match status" value="1"/>
</dbReference>
<evidence type="ECO:0000256" key="2">
    <source>
        <dbReference type="ARBA" id="ARBA00005866"/>
    </source>
</evidence>
<dbReference type="PANTHER" id="PTHR11122:SF13">
    <property type="entry name" value="GLUCOSE-6-PHOSPHATE 1-EPIMERASE"/>
    <property type="match status" value="1"/>
</dbReference>
<dbReference type="GO" id="GO:0047938">
    <property type="term" value="F:glucose-6-phosphate 1-epimerase activity"/>
    <property type="evidence" value="ECO:0007669"/>
    <property type="project" value="UniProtKB-UniRule"/>
</dbReference>
<proteinExistence type="inferred from homology"/>
<evidence type="ECO:0000313" key="7">
    <source>
        <dbReference type="Proteomes" id="UP000219688"/>
    </source>
</evidence>
<feature type="active site" evidence="5">
    <location>
        <position position="252"/>
    </location>
</feature>
<keyword evidence="7" id="KW-1185">Reference proteome</keyword>
<dbReference type="SUPFAM" id="SSF74650">
    <property type="entry name" value="Galactose mutarotase-like"/>
    <property type="match status" value="1"/>
</dbReference>
<dbReference type="InterPro" id="IPR025532">
    <property type="entry name" value="G6P_1-epimerase"/>
</dbReference>
<dbReference type="EMBL" id="OBQK01000003">
    <property type="protein sequence ID" value="SOC54393.1"/>
    <property type="molecule type" value="Genomic_DNA"/>
</dbReference>
<organism evidence="6 7">
    <name type="scientific">Ornithinimicrobium cerasi</name>
    <dbReference type="NCBI Taxonomy" id="2248773"/>
    <lineage>
        <taxon>Bacteria</taxon>
        <taxon>Bacillati</taxon>
        <taxon>Actinomycetota</taxon>
        <taxon>Actinomycetes</taxon>
        <taxon>Micrococcales</taxon>
        <taxon>Ornithinimicrobiaceae</taxon>
        <taxon>Ornithinimicrobium</taxon>
    </lineage>
</organism>
<comment type="catalytic activity">
    <reaction evidence="1">
        <text>alpha-D-glucose 6-phosphate = beta-D-glucose 6-phosphate</text>
        <dbReference type="Rhea" id="RHEA:16249"/>
        <dbReference type="ChEBI" id="CHEBI:58225"/>
        <dbReference type="ChEBI" id="CHEBI:58247"/>
        <dbReference type="EC" id="5.1.3.15"/>
    </reaction>
</comment>
<keyword evidence="3 4" id="KW-0413">Isomerase</keyword>
<dbReference type="InterPro" id="IPR011013">
    <property type="entry name" value="Gal_mutarotase_sf_dom"/>
</dbReference>